<reference evidence="1 2" key="1">
    <citation type="journal article" date="2018" name="PLoS ONE">
        <title>The draft genome of Kipferlia bialata reveals reductive genome evolution in fornicate parasites.</title>
        <authorList>
            <person name="Tanifuji G."/>
            <person name="Takabayashi S."/>
            <person name="Kume K."/>
            <person name="Takagi M."/>
            <person name="Nakayama T."/>
            <person name="Kamikawa R."/>
            <person name="Inagaki Y."/>
            <person name="Hashimoto T."/>
        </authorList>
    </citation>
    <scope>NUCLEOTIDE SEQUENCE [LARGE SCALE GENOMIC DNA]</scope>
    <source>
        <strain evidence="1">NY0173</strain>
    </source>
</reference>
<dbReference type="AlphaFoldDB" id="A0A9K3D6W8"/>
<sequence length="122" mass="13652">VVAAKGKKDVIKCELEVNDLPDGVRQKILQKETLEGVVSLSLMVNILQKETLEGVVSDYQCPMTQRGRYVPRGIKCRPGERKLYLLIEGRQREAIVDTIRMLGEIAIEETERIAATAVANIM</sequence>
<gene>
    <name evidence="1" type="ORF">KIPB_012018</name>
</gene>
<accession>A0A9K3D6W8</accession>
<proteinExistence type="predicted"/>
<name>A0A9K3D6W8_9EUKA</name>
<dbReference type="EMBL" id="BDIP01005137">
    <property type="protein sequence ID" value="GIQ89525.1"/>
    <property type="molecule type" value="Genomic_DNA"/>
</dbReference>
<comment type="caution">
    <text evidence="1">The sequence shown here is derived from an EMBL/GenBank/DDBJ whole genome shotgun (WGS) entry which is preliminary data.</text>
</comment>
<organism evidence="1 2">
    <name type="scientific">Kipferlia bialata</name>
    <dbReference type="NCBI Taxonomy" id="797122"/>
    <lineage>
        <taxon>Eukaryota</taxon>
        <taxon>Metamonada</taxon>
        <taxon>Carpediemonas-like organisms</taxon>
        <taxon>Kipferlia</taxon>
    </lineage>
</organism>
<evidence type="ECO:0000313" key="2">
    <source>
        <dbReference type="Proteomes" id="UP000265618"/>
    </source>
</evidence>
<protein>
    <submittedName>
        <fullName evidence="1">Uncharacterized protein</fullName>
    </submittedName>
</protein>
<dbReference type="Proteomes" id="UP000265618">
    <property type="component" value="Unassembled WGS sequence"/>
</dbReference>
<feature type="non-terminal residue" evidence="1">
    <location>
        <position position="122"/>
    </location>
</feature>
<dbReference type="OrthoDB" id="1668739at2759"/>
<keyword evidence="2" id="KW-1185">Reference proteome</keyword>
<evidence type="ECO:0000313" key="1">
    <source>
        <dbReference type="EMBL" id="GIQ89525.1"/>
    </source>
</evidence>